<evidence type="ECO:0000256" key="3">
    <source>
        <dbReference type="ARBA" id="ARBA00023002"/>
    </source>
</evidence>
<dbReference type="InterPro" id="IPR002938">
    <property type="entry name" value="FAD-bd"/>
</dbReference>
<evidence type="ECO:0000259" key="5">
    <source>
        <dbReference type="Pfam" id="PF01494"/>
    </source>
</evidence>
<protein>
    <recommendedName>
        <fullName evidence="5">FAD-binding domain-containing protein</fullName>
    </recommendedName>
</protein>
<dbReference type="InterPro" id="IPR036188">
    <property type="entry name" value="FAD/NAD-bd_sf"/>
</dbReference>
<dbReference type="Gene3D" id="3.50.50.60">
    <property type="entry name" value="FAD/NAD(P)-binding domain"/>
    <property type="match status" value="1"/>
</dbReference>
<sequence>MSRKLARYGIKYKVLERRDGPMTMGQADGVRCRTVEIFESFEIGWTADSQPGLSHQTQVTLNQARVSPH</sequence>
<keyword evidence="7" id="KW-1185">Reference proteome</keyword>
<keyword evidence="1" id="KW-0285">Flavoprotein</keyword>
<reference evidence="6 7" key="1">
    <citation type="submission" date="2019-03" db="EMBL/GenBank/DDBJ databases">
        <title>The genome sequence of a newly discovered highly antifungal drug resistant Aspergillus species, Aspergillus tanneri NIH 1004.</title>
        <authorList>
            <person name="Mounaud S."/>
            <person name="Singh I."/>
            <person name="Joardar V."/>
            <person name="Pakala S."/>
            <person name="Pakala S."/>
            <person name="Venepally P."/>
            <person name="Hoover J."/>
            <person name="Nierman W."/>
            <person name="Chung J."/>
            <person name="Losada L."/>
        </authorList>
    </citation>
    <scope>NUCLEOTIDE SEQUENCE [LARGE SCALE GENOMIC DNA]</scope>
    <source>
        <strain evidence="6 7">NIH1004</strain>
    </source>
</reference>
<proteinExistence type="predicted"/>
<dbReference type="GO" id="GO:0016491">
    <property type="term" value="F:oxidoreductase activity"/>
    <property type="evidence" value="ECO:0007669"/>
    <property type="project" value="UniProtKB-KW"/>
</dbReference>
<dbReference type="Proteomes" id="UP000308092">
    <property type="component" value="Unassembled WGS sequence"/>
</dbReference>
<evidence type="ECO:0000313" key="7">
    <source>
        <dbReference type="Proteomes" id="UP000308092"/>
    </source>
</evidence>
<evidence type="ECO:0000256" key="2">
    <source>
        <dbReference type="ARBA" id="ARBA00022827"/>
    </source>
</evidence>
<dbReference type="AlphaFoldDB" id="A0A4S3J7Q3"/>
<dbReference type="STRING" id="1220188.A0A4S3J7Q3"/>
<evidence type="ECO:0000256" key="4">
    <source>
        <dbReference type="SAM" id="MobiDB-lite"/>
    </source>
</evidence>
<feature type="domain" description="FAD-binding" evidence="5">
    <location>
        <begin position="3"/>
        <end position="47"/>
    </location>
</feature>
<gene>
    <name evidence="6" type="ORF">EYZ11_009600</name>
</gene>
<accession>A0A4S3J7Q3</accession>
<comment type="caution">
    <text evidence="6">The sequence shown here is derived from an EMBL/GenBank/DDBJ whole genome shotgun (WGS) entry which is preliminary data.</text>
</comment>
<organism evidence="6 7">
    <name type="scientific">Aspergillus tanneri</name>
    <dbReference type="NCBI Taxonomy" id="1220188"/>
    <lineage>
        <taxon>Eukaryota</taxon>
        <taxon>Fungi</taxon>
        <taxon>Dikarya</taxon>
        <taxon>Ascomycota</taxon>
        <taxon>Pezizomycotina</taxon>
        <taxon>Eurotiomycetes</taxon>
        <taxon>Eurotiomycetidae</taxon>
        <taxon>Eurotiales</taxon>
        <taxon>Aspergillaceae</taxon>
        <taxon>Aspergillus</taxon>
        <taxon>Aspergillus subgen. Circumdati</taxon>
    </lineage>
</organism>
<evidence type="ECO:0000313" key="6">
    <source>
        <dbReference type="EMBL" id="THC90950.1"/>
    </source>
</evidence>
<keyword evidence="2" id="KW-0274">FAD</keyword>
<name>A0A4S3J7Q3_9EURO</name>
<evidence type="ECO:0000256" key="1">
    <source>
        <dbReference type="ARBA" id="ARBA00022630"/>
    </source>
</evidence>
<dbReference type="GO" id="GO:0071949">
    <property type="term" value="F:FAD binding"/>
    <property type="evidence" value="ECO:0007669"/>
    <property type="project" value="InterPro"/>
</dbReference>
<keyword evidence="3" id="KW-0560">Oxidoreductase</keyword>
<feature type="region of interest" description="Disordered" evidence="4">
    <location>
        <begin position="50"/>
        <end position="69"/>
    </location>
</feature>
<dbReference type="EMBL" id="SOSA01000463">
    <property type="protein sequence ID" value="THC90950.1"/>
    <property type="molecule type" value="Genomic_DNA"/>
</dbReference>
<dbReference type="VEuPathDB" id="FungiDB:EYZ11_009600"/>
<dbReference type="Pfam" id="PF01494">
    <property type="entry name" value="FAD_binding_3"/>
    <property type="match status" value="1"/>
</dbReference>